<evidence type="ECO:0000313" key="3">
    <source>
        <dbReference type="Proteomes" id="UP000799753"/>
    </source>
</evidence>
<dbReference type="AlphaFoldDB" id="A0A6A6S7V0"/>
<name>A0A6A6S7V0_9PLEO</name>
<dbReference type="Proteomes" id="UP000799753">
    <property type="component" value="Unassembled WGS sequence"/>
</dbReference>
<sequence>MSCVSEVGLKTINDASDRALKELKNVFNAHSRTIINSWTSFKNLKSKLKDRQQPKTDTDIEATALEMTTILDIISSRLSDLEALFNRATPQALFGLARQNHTYLAMSDEDLWKAMYAELDKYRKTLDSLIRMCDPVRNRERVKRYAKKCRKAIKGEAREAREVKARHRRKQIFRETQNPVIEPEQKDSESEVFPSSG</sequence>
<protein>
    <submittedName>
        <fullName evidence="2">Uncharacterized protein</fullName>
    </submittedName>
</protein>
<evidence type="ECO:0000256" key="1">
    <source>
        <dbReference type="SAM" id="MobiDB-lite"/>
    </source>
</evidence>
<feature type="region of interest" description="Disordered" evidence="1">
    <location>
        <begin position="157"/>
        <end position="197"/>
    </location>
</feature>
<organism evidence="2 3">
    <name type="scientific">Massarina eburnea CBS 473.64</name>
    <dbReference type="NCBI Taxonomy" id="1395130"/>
    <lineage>
        <taxon>Eukaryota</taxon>
        <taxon>Fungi</taxon>
        <taxon>Dikarya</taxon>
        <taxon>Ascomycota</taxon>
        <taxon>Pezizomycotina</taxon>
        <taxon>Dothideomycetes</taxon>
        <taxon>Pleosporomycetidae</taxon>
        <taxon>Pleosporales</taxon>
        <taxon>Massarineae</taxon>
        <taxon>Massarinaceae</taxon>
        <taxon>Massarina</taxon>
    </lineage>
</organism>
<gene>
    <name evidence="2" type="ORF">P280DRAFT_540023</name>
</gene>
<dbReference type="EMBL" id="MU006781">
    <property type="protein sequence ID" value="KAF2642254.1"/>
    <property type="molecule type" value="Genomic_DNA"/>
</dbReference>
<proteinExistence type="predicted"/>
<accession>A0A6A6S7V0</accession>
<reference evidence="2" key="1">
    <citation type="journal article" date="2020" name="Stud. Mycol.">
        <title>101 Dothideomycetes genomes: a test case for predicting lifestyles and emergence of pathogens.</title>
        <authorList>
            <person name="Haridas S."/>
            <person name="Albert R."/>
            <person name="Binder M."/>
            <person name="Bloem J."/>
            <person name="Labutti K."/>
            <person name="Salamov A."/>
            <person name="Andreopoulos B."/>
            <person name="Baker S."/>
            <person name="Barry K."/>
            <person name="Bills G."/>
            <person name="Bluhm B."/>
            <person name="Cannon C."/>
            <person name="Castanera R."/>
            <person name="Culley D."/>
            <person name="Daum C."/>
            <person name="Ezra D."/>
            <person name="Gonzalez J."/>
            <person name="Henrissat B."/>
            <person name="Kuo A."/>
            <person name="Liang C."/>
            <person name="Lipzen A."/>
            <person name="Lutzoni F."/>
            <person name="Magnuson J."/>
            <person name="Mondo S."/>
            <person name="Nolan M."/>
            <person name="Ohm R."/>
            <person name="Pangilinan J."/>
            <person name="Park H.-J."/>
            <person name="Ramirez L."/>
            <person name="Alfaro M."/>
            <person name="Sun H."/>
            <person name="Tritt A."/>
            <person name="Yoshinaga Y."/>
            <person name="Zwiers L.-H."/>
            <person name="Turgeon B."/>
            <person name="Goodwin S."/>
            <person name="Spatafora J."/>
            <person name="Crous P."/>
            <person name="Grigoriev I."/>
        </authorList>
    </citation>
    <scope>NUCLEOTIDE SEQUENCE</scope>
    <source>
        <strain evidence="2">CBS 473.64</strain>
    </source>
</reference>
<keyword evidence="3" id="KW-1185">Reference proteome</keyword>
<evidence type="ECO:0000313" key="2">
    <source>
        <dbReference type="EMBL" id="KAF2642254.1"/>
    </source>
</evidence>